<protein>
    <recommendedName>
        <fullName evidence="3">AAA family ATPase</fullName>
    </recommendedName>
</protein>
<dbReference type="PANTHER" id="PTHR47691:SF3">
    <property type="entry name" value="HTH-TYPE TRANSCRIPTIONAL REGULATOR RV0890C-RELATED"/>
    <property type="match status" value="1"/>
</dbReference>
<dbReference type="RefSeq" id="WP_306691539.1">
    <property type="nucleotide sequence ID" value="NZ_CP121271.1"/>
</dbReference>
<reference evidence="1" key="1">
    <citation type="submission" date="2023-03" db="EMBL/GenBank/DDBJ databases">
        <title>Borrelidin-producing and root-colonizing Streptomyces rochei is a potent biopesticide for soil-borne oomycete-caused plant diseases.</title>
        <authorList>
            <person name="Zhou D."/>
            <person name="Wang X."/>
            <person name="Navarro-Munoz J.C."/>
            <person name="Li W."/>
            <person name="Li J."/>
            <person name="Jiu M."/>
            <person name="Deng S."/>
            <person name="Ye Y."/>
            <person name="Daly P."/>
            <person name="Wei L."/>
        </authorList>
    </citation>
    <scope>NUCLEOTIDE SEQUENCE</scope>
    <source>
        <strain evidence="1">JK1</strain>
    </source>
</reference>
<sequence length="654" mass="69391">MTVWRCVGSPAVLPGADDDVIGDLIGRDEELDLLRRALAGHRLVTVTGRAGVGKSRLAAAAAGGASRQRVVGVRWQGRGPGEPGSLASAVSLALGGRHRLDPGDLVRRLAAPDTLLFLDDVDPVHQECTGLVQRLLVALPDLRVLVTSRQVLGLGEEHVLALRPLATSSPSGATRPAAAVELFLHRARAVGAGFPAGHTDVREVERICRSLEGVPHAVELAAEQLSRQSPHELAVALERQQCWLHSDRARLSRHRSLRDSVGASYLLCERATRIVWARASTFAGAFDESAAVFLCAGGSVEPEQVPSSLAQLVAMKVLEPVREPGGQRRPRYRFTRAAREFGAARLRAAGEWEPALERRTAHCRQVGKVAESLWAAGCQNQAALLVAEEQEELTALLHQAQDDADLAESAWDIVVSLWFWWVVHGRAGQARDRLVQLLSSVPADDETAAKGRWLAAWLVAEADPGTAADLLARSWPRAVLSGDDATAGHIAHVQGLLALYAGDPRAAAGHFAEAVCLVPPGTPSGPSPAVSLAAQALCEAAFAHTAAARTAHRVLAHPDFRDDAWAVLTARYVQAYVDHCHGRGGRARSRARRALALLDSTVPEPLGAQALRVLVTDIDAGRPHEPRPTALLSCAAAAPGGTPVDSAPATTTGV</sequence>
<dbReference type="AlphaFoldDB" id="A0AAX3ZDU3"/>
<dbReference type="InterPro" id="IPR027417">
    <property type="entry name" value="P-loop_NTPase"/>
</dbReference>
<evidence type="ECO:0000313" key="1">
    <source>
        <dbReference type="EMBL" id="WMC84513.1"/>
    </source>
</evidence>
<dbReference type="GeneID" id="90940881"/>
<dbReference type="Proteomes" id="UP001231701">
    <property type="component" value="Chromosome"/>
</dbReference>
<accession>A0AAX3ZDU3</accession>
<organism evidence="1 2">
    <name type="scientific">Streptomyces rochei</name>
    <name type="common">Streptomyces parvullus</name>
    <dbReference type="NCBI Taxonomy" id="1928"/>
    <lineage>
        <taxon>Bacteria</taxon>
        <taxon>Bacillati</taxon>
        <taxon>Actinomycetota</taxon>
        <taxon>Actinomycetes</taxon>
        <taxon>Kitasatosporales</taxon>
        <taxon>Streptomycetaceae</taxon>
        <taxon>Streptomyces</taxon>
        <taxon>Streptomyces rochei group</taxon>
    </lineage>
</organism>
<dbReference type="EMBL" id="CP121271">
    <property type="protein sequence ID" value="WMC84513.1"/>
    <property type="molecule type" value="Genomic_DNA"/>
</dbReference>
<gene>
    <name evidence="1" type="ORF">P7W03_02615</name>
</gene>
<evidence type="ECO:0008006" key="3">
    <source>
        <dbReference type="Google" id="ProtNLM"/>
    </source>
</evidence>
<proteinExistence type="predicted"/>
<dbReference type="SUPFAM" id="SSF52540">
    <property type="entry name" value="P-loop containing nucleoside triphosphate hydrolases"/>
    <property type="match status" value="1"/>
</dbReference>
<evidence type="ECO:0000313" key="2">
    <source>
        <dbReference type="Proteomes" id="UP001231701"/>
    </source>
</evidence>
<dbReference type="PRINTS" id="PR00364">
    <property type="entry name" value="DISEASERSIST"/>
</dbReference>
<dbReference type="PANTHER" id="PTHR47691">
    <property type="entry name" value="REGULATOR-RELATED"/>
    <property type="match status" value="1"/>
</dbReference>
<name>A0AAX3ZDU3_STRRO</name>
<dbReference type="Gene3D" id="3.40.50.300">
    <property type="entry name" value="P-loop containing nucleotide triphosphate hydrolases"/>
    <property type="match status" value="1"/>
</dbReference>